<dbReference type="GO" id="GO:0005634">
    <property type="term" value="C:nucleus"/>
    <property type="evidence" value="ECO:0007669"/>
    <property type="project" value="TreeGrafter"/>
</dbReference>
<name>A0AAF0FAH4_9BASI</name>
<dbReference type="EMBL" id="CP119966">
    <property type="protein sequence ID" value="WFD41287.1"/>
    <property type="molecule type" value="Genomic_DNA"/>
</dbReference>
<evidence type="ECO:0000313" key="2">
    <source>
        <dbReference type="Proteomes" id="UP001217754"/>
    </source>
</evidence>
<dbReference type="InterPro" id="IPR052742">
    <property type="entry name" value="Mito_N-acetyltransferase"/>
</dbReference>
<dbReference type="InterPro" id="IPR016181">
    <property type="entry name" value="Acyl_CoA_acyltransferase"/>
</dbReference>
<sequence>MSAYGQQPRERSAPLAPILYTLAEPAEKDGKTYTHMICVHVPDGKVPPALEEALRANFNETIEQGDTYPFERTMDRDAFEGYFFAYDVVVGILVEPKVACEDGSEVALADVLDASRSASLYDLLSTIAWPAQLGGYYYVKPNYPGRSSHICNAGFVVPTASRGLRLGSVLGRSYLRVAPALGYLASVFNLVYETNRASAKIWERLGFEVVGRVPKAGLLRLPNVDGSGFHDAYVDALIIYKAFAAHAEPKE</sequence>
<evidence type="ECO:0000313" key="1">
    <source>
        <dbReference type="EMBL" id="WFD41287.1"/>
    </source>
</evidence>
<dbReference type="AlphaFoldDB" id="A0AAF0FAH4"/>
<protein>
    <recommendedName>
        <fullName evidence="3">N-acetyltransferase domain-containing protein</fullName>
    </recommendedName>
</protein>
<evidence type="ECO:0008006" key="3">
    <source>
        <dbReference type="Google" id="ProtNLM"/>
    </source>
</evidence>
<keyword evidence="2" id="KW-1185">Reference proteome</keyword>
<proteinExistence type="predicted"/>
<gene>
    <name evidence="1" type="ORF">MJAP1_004284</name>
</gene>
<reference evidence="1" key="1">
    <citation type="submission" date="2023-03" db="EMBL/GenBank/DDBJ databases">
        <title>Mating type loci evolution in Malassezia.</title>
        <authorList>
            <person name="Coelho M.A."/>
        </authorList>
    </citation>
    <scope>NUCLEOTIDE SEQUENCE</scope>
    <source>
        <strain evidence="1">CBS 9431</strain>
    </source>
</reference>
<dbReference type="GeneID" id="85227935"/>
<accession>A0AAF0FAH4</accession>
<dbReference type="Proteomes" id="UP001217754">
    <property type="component" value="Chromosome 9"/>
</dbReference>
<dbReference type="PANTHER" id="PTHR43138:SF1">
    <property type="entry name" value="N-ACETYLTRANSFERASE ACA1"/>
    <property type="match status" value="1"/>
</dbReference>
<organism evidence="1 2">
    <name type="scientific">Malassezia japonica</name>
    <dbReference type="NCBI Taxonomy" id="223818"/>
    <lineage>
        <taxon>Eukaryota</taxon>
        <taxon>Fungi</taxon>
        <taxon>Dikarya</taxon>
        <taxon>Basidiomycota</taxon>
        <taxon>Ustilaginomycotina</taxon>
        <taxon>Malasseziomycetes</taxon>
        <taxon>Malasseziales</taxon>
        <taxon>Malasseziaceae</taxon>
        <taxon>Malassezia</taxon>
    </lineage>
</organism>
<dbReference type="Gene3D" id="3.40.630.30">
    <property type="match status" value="1"/>
</dbReference>
<dbReference type="PANTHER" id="PTHR43138">
    <property type="entry name" value="ACETYLTRANSFERASE, GNAT FAMILY"/>
    <property type="match status" value="1"/>
</dbReference>
<dbReference type="RefSeq" id="XP_060124184.1">
    <property type="nucleotide sequence ID" value="XM_060268201.1"/>
</dbReference>
<dbReference type="SUPFAM" id="SSF55729">
    <property type="entry name" value="Acyl-CoA N-acyltransferases (Nat)"/>
    <property type="match status" value="1"/>
</dbReference>